<dbReference type="InterPro" id="IPR038765">
    <property type="entry name" value="Papain-like_cys_pep_sf"/>
</dbReference>
<feature type="domain" description="Peptidase C51" evidence="3">
    <location>
        <begin position="57"/>
        <end position="182"/>
    </location>
</feature>
<evidence type="ECO:0000256" key="2">
    <source>
        <dbReference type="SAM" id="SignalP"/>
    </source>
</evidence>
<organism evidence="4 5">
    <name type="scientific">Teichococcus aerophilus</name>
    <dbReference type="NCBI Taxonomy" id="1224513"/>
    <lineage>
        <taxon>Bacteria</taxon>
        <taxon>Pseudomonadati</taxon>
        <taxon>Pseudomonadota</taxon>
        <taxon>Alphaproteobacteria</taxon>
        <taxon>Acetobacterales</taxon>
        <taxon>Roseomonadaceae</taxon>
        <taxon>Roseomonas</taxon>
    </lineage>
</organism>
<dbReference type="Proteomes" id="UP000626026">
    <property type="component" value="Unassembled WGS sequence"/>
</dbReference>
<evidence type="ECO:0000259" key="3">
    <source>
        <dbReference type="PROSITE" id="PS50911"/>
    </source>
</evidence>
<dbReference type="SUPFAM" id="SSF54001">
    <property type="entry name" value="Cysteine proteinases"/>
    <property type="match status" value="1"/>
</dbReference>
<evidence type="ECO:0000256" key="1">
    <source>
        <dbReference type="SAM" id="MobiDB-lite"/>
    </source>
</evidence>
<gene>
    <name evidence="4" type="ORF">IBL26_11960</name>
</gene>
<name>A0ABR7RN35_9PROT</name>
<comment type="caution">
    <text evidence="4">The sequence shown here is derived from an EMBL/GenBank/DDBJ whole genome shotgun (WGS) entry which is preliminary data.</text>
</comment>
<sequence length="250" mass="26393">MRASSTALALAIMFGTMCAVPSMADASTSRSAREAAKHQRVAAQPTAAVRSSKPQSGKPEGRLAAAATARRAVASTPASISCVPYARSVTGMDISGNAHTWWANAAGSYARGQRPERGSVLAFRSSGGMRLGHVGVVSRIVSAREVLMDHANWEGPGIRKGTIMRGVSVVDVSDRNDWTAVRVQVGRSDDSYGRTYPTYGFIYNRPDTGRIMTASRADGSFEEVAEAPASPHAAHLAEVVGDMALGTTRR</sequence>
<feature type="region of interest" description="Disordered" evidence="1">
    <location>
        <begin position="29"/>
        <end position="60"/>
    </location>
</feature>
<dbReference type="InterPro" id="IPR007921">
    <property type="entry name" value="CHAP_dom"/>
</dbReference>
<dbReference type="EMBL" id="JACTVA010000019">
    <property type="protein sequence ID" value="MBC9207550.1"/>
    <property type="molecule type" value="Genomic_DNA"/>
</dbReference>
<dbReference type="PROSITE" id="PS50911">
    <property type="entry name" value="CHAP"/>
    <property type="match status" value="1"/>
</dbReference>
<protein>
    <submittedName>
        <fullName evidence="4">CHAP domain-containing protein</fullName>
    </submittedName>
</protein>
<evidence type="ECO:0000313" key="4">
    <source>
        <dbReference type="EMBL" id="MBC9207550.1"/>
    </source>
</evidence>
<reference evidence="4 5" key="1">
    <citation type="journal article" date="2013" name="Int. J. Syst. Evol. Microbiol.">
        <title>Roseomonas aerophila sp. nov., isolated from air.</title>
        <authorList>
            <person name="Kim S.J."/>
            <person name="Weon H.Y."/>
            <person name="Ahn J.H."/>
            <person name="Hong S.B."/>
            <person name="Seok S.J."/>
            <person name="Whang K.S."/>
            <person name="Kwon S.W."/>
        </authorList>
    </citation>
    <scope>NUCLEOTIDE SEQUENCE [LARGE SCALE GENOMIC DNA]</scope>
    <source>
        <strain evidence="4 5">NBRC 108923</strain>
    </source>
</reference>
<keyword evidence="2" id="KW-0732">Signal</keyword>
<feature type="chain" id="PRO_5045755328" evidence="2">
    <location>
        <begin position="20"/>
        <end position="250"/>
    </location>
</feature>
<accession>A0ABR7RN35</accession>
<dbReference type="Pfam" id="PF05257">
    <property type="entry name" value="CHAP"/>
    <property type="match status" value="1"/>
</dbReference>
<evidence type="ECO:0000313" key="5">
    <source>
        <dbReference type="Proteomes" id="UP000626026"/>
    </source>
</evidence>
<dbReference type="Gene3D" id="3.90.1720.10">
    <property type="entry name" value="endopeptidase domain like (from Nostoc punctiforme)"/>
    <property type="match status" value="1"/>
</dbReference>
<proteinExistence type="predicted"/>
<feature type="signal peptide" evidence="2">
    <location>
        <begin position="1"/>
        <end position="19"/>
    </location>
</feature>
<keyword evidence="5" id="KW-1185">Reference proteome</keyword>